<accession>A0A0X7YJS0</accession>
<protein>
    <submittedName>
        <fullName evidence="2">Uncharacterized protein</fullName>
    </submittedName>
</protein>
<organism evidence="2">
    <name type="scientific">Sphaerulina musiva</name>
    <dbReference type="NCBI Taxonomy" id="85929"/>
    <lineage>
        <taxon>Eukaryota</taxon>
        <taxon>Fungi</taxon>
        <taxon>Dikarya</taxon>
        <taxon>Ascomycota</taxon>
        <taxon>Pezizomycotina</taxon>
        <taxon>Dothideomycetes</taxon>
        <taxon>Dothideomycetidae</taxon>
        <taxon>Mycosphaerellales</taxon>
        <taxon>Mycosphaerellaceae</taxon>
        <taxon>Sphaerulina</taxon>
    </lineage>
</organism>
<dbReference type="EMBL" id="KP026789">
    <property type="protein sequence ID" value="AJF39638.1"/>
    <property type="molecule type" value="Genomic_DNA"/>
</dbReference>
<dbReference type="EMBL" id="KP026802">
    <property type="protein sequence ID" value="AJF39651.1"/>
    <property type="molecule type" value="Genomic_DNA"/>
</dbReference>
<evidence type="ECO:0000256" key="1">
    <source>
        <dbReference type="SAM" id="MobiDB-lite"/>
    </source>
</evidence>
<dbReference type="EMBL" id="KP026774">
    <property type="protein sequence ID" value="AJF39623.1"/>
    <property type="molecule type" value="Genomic_DNA"/>
</dbReference>
<proteinExistence type="predicted"/>
<feature type="region of interest" description="Disordered" evidence="1">
    <location>
        <begin position="46"/>
        <end position="67"/>
    </location>
</feature>
<name>A0A0X7YJS0_9PEZI</name>
<sequence>MSGTTARWAGANNLRRIGQIRAAVVWMIVHGRQRYGSCAHHSLSSAEEESFGRHAQNHNTSMAPERTSYSNRMFGDAAFGCIAGQKSALLATDHRNSR</sequence>
<reference evidence="2" key="1">
    <citation type="submission" date="2014-10" db="EMBL/GenBank/DDBJ databases">
        <title>Genetic patterns reveal introduction pathways of a tree pathogen.</title>
        <authorList>
            <person name="Sakalidis M.L."/>
            <person name="Feau N."/>
            <person name="Dhillon B."/>
            <person name="Hamelin R.C."/>
        </authorList>
    </citation>
    <scope>NUCLEOTIDE SEQUENCE</scope>
    <source>
        <strain evidence="3">92-49A</strain>
        <strain evidence="2">ONT0702</strain>
        <strain evidence="5">ONT0902D</strain>
        <strain evidence="4">QC5</strain>
    </source>
</reference>
<evidence type="ECO:0000313" key="5">
    <source>
        <dbReference type="EMBL" id="AJF39651.1"/>
    </source>
</evidence>
<dbReference type="EMBL" id="KP026785">
    <property type="protein sequence ID" value="AJF39634.1"/>
    <property type="molecule type" value="Genomic_DNA"/>
</dbReference>
<dbReference type="AlphaFoldDB" id="A0A0X7YJS0"/>
<evidence type="ECO:0000313" key="3">
    <source>
        <dbReference type="EMBL" id="AJF39634.1"/>
    </source>
</evidence>
<evidence type="ECO:0000313" key="4">
    <source>
        <dbReference type="EMBL" id="AJF39638.1"/>
    </source>
</evidence>
<feature type="compositionally biased region" description="Polar residues" evidence="1">
    <location>
        <begin position="57"/>
        <end position="67"/>
    </location>
</feature>
<evidence type="ECO:0000313" key="2">
    <source>
        <dbReference type="EMBL" id="AJF39623.1"/>
    </source>
</evidence>